<evidence type="ECO:0000256" key="11">
    <source>
        <dbReference type="ARBA" id="ARBA00025614"/>
    </source>
</evidence>
<evidence type="ECO:0000256" key="12">
    <source>
        <dbReference type="ARBA" id="ARBA00037847"/>
    </source>
</evidence>
<comment type="function">
    <text evidence="10 13">F(1)F(0) ATP synthase produces ATP from ADP in the presence of a proton or sodium gradient. F-type ATPases consist of two structural domains, F(1) containing the extramembraneous catalytic core and F(0) containing the membrane proton channel, linked together by a central stalk and a peripheral stalk. During catalysis, ATP synthesis in the catalytic domain of F(1) is coupled via a rotary mechanism of the central stalk subunits to proton translocation.</text>
</comment>
<name>A0ABY7TS03_9SPHN</name>
<sequence>MGSDGMAPHSEPSALYLNGAGWVALAMLVLIGLMLWKKVPAAIGKALDKKIAGIRKDLDEAAKLRAEAEALKAEYLKKSAEAAKEADDILARAATEAEAIVARAESDASALIERRRRMAEDKIGAAERGAIAEVRAEAARIAAQAAAAILTERNDAVADKALIDRTISGIGSARLN</sequence>
<keyword evidence="5 13" id="KW-0375">Hydrogen ion transport</keyword>
<comment type="subcellular location">
    <subcellularLocation>
        <location evidence="13">Cell membrane</location>
        <topology evidence="13">Single-pass membrane protein</topology>
    </subcellularLocation>
    <subcellularLocation>
        <location evidence="12">Endomembrane system</location>
        <topology evidence="12">Single-pass membrane protein</topology>
    </subcellularLocation>
</comment>
<comment type="similarity">
    <text evidence="1 13 14">Belongs to the ATPase B chain family.</text>
</comment>
<evidence type="ECO:0000256" key="3">
    <source>
        <dbReference type="ARBA" id="ARBA00022547"/>
    </source>
</evidence>
<evidence type="ECO:0000256" key="5">
    <source>
        <dbReference type="ARBA" id="ARBA00022781"/>
    </source>
</evidence>
<dbReference type="CDD" id="cd06503">
    <property type="entry name" value="ATP-synt_Fo_b"/>
    <property type="match status" value="1"/>
</dbReference>
<protein>
    <recommendedName>
        <fullName evidence="13">ATP synthase subunit b</fullName>
    </recommendedName>
    <alternativeName>
        <fullName evidence="13">ATP synthase F(0) sector subunit b</fullName>
    </alternativeName>
    <alternativeName>
        <fullName evidence="13">ATPase subunit I</fullName>
    </alternativeName>
    <alternativeName>
        <fullName evidence="13">F-type ATPase subunit b</fullName>
        <shortName evidence="13">F-ATPase subunit b</shortName>
    </alternativeName>
</protein>
<keyword evidence="15" id="KW-0175">Coiled coil</keyword>
<accession>A0ABY7TS03</accession>
<keyword evidence="7 13" id="KW-0406">Ion transport</keyword>
<proteinExistence type="inferred from homology"/>
<keyword evidence="2 13" id="KW-0813">Transport</keyword>
<dbReference type="RefSeq" id="WP_273691351.1">
    <property type="nucleotide sequence ID" value="NZ_CP117411.1"/>
</dbReference>
<dbReference type="Pfam" id="PF00430">
    <property type="entry name" value="ATP-synt_B"/>
    <property type="match status" value="1"/>
</dbReference>
<evidence type="ECO:0000256" key="15">
    <source>
        <dbReference type="SAM" id="Coils"/>
    </source>
</evidence>
<evidence type="ECO:0000256" key="14">
    <source>
        <dbReference type="RuleBase" id="RU003848"/>
    </source>
</evidence>
<keyword evidence="9 13" id="KW-0066">ATP synthesis</keyword>
<comment type="function">
    <text evidence="11">Component of the F(0) channel, it forms part of the peripheral stalk, linking F(1) to F(0). The b'-subunit is a diverged and duplicated form of b found in plants and photosynthetic bacteria.</text>
</comment>
<dbReference type="Proteomes" id="UP001220395">
    <property type="component" value="Chromosome"/>
</dbReference>
<evidence type="ECO:0000256" key="7">
    <source>
        <dbReference type="ARBA" id="ARBA00023065"/>
    </source>
</evidence>
<evidence type="ECO:0000256" key="6">
    <source>
        <dbReference type="ARBA" id="ARBA00022989"/>
    </source>
</evidence>
<keyword evidence="6 13" id="KW-1133">Transmembrane helix</keyword>
<dbReference type="PANTHER" id="PTHR33445:SF1">
    <property type="entry name" value="ATP SYNTHASE SUBUNIT B"/>
    <property type="match status" value="1"/>
</dbReference>
<keyword evidence="3 13" id="KW-0138">CF(0)</keyword>
<feature type="coiled-coil region" evidence="15">
    <location>
        <begin position="51"/>
        <end position="114"/>
    </location>
</feature>
<evidence type="ECO:0000256" key="9">
    <source>
        <dbReference type="ARBA" id="ARBA00023310"/>
    </source>
</evidence>
<comment type="subunit">
    <text evidence="13">F-type ATPases have 2 components, F(1) - the catalytic core - and F(0) - the membrane proton channel. F(1) has five subunits: alpha(3), beta(3), gamma(1), delta(1), epsilon(1). F(0) has three main subunits: a(1), b(2) and c(10-14). The alpha and beta chains form an alternating ring which encloses part of the gamma chain. F(1) is attached to F(0) by a central stalk formed by the gamma and epsilon chains, while a peripheral stalk is formed by the delta and b chains.</text>
</comment>
<dbReference type="HAMAP" id="MF_01398">
    <property type="entry name" value="ATP_synth_b_bprime"/>
    <property type="match status" value="1"/>
</dbReference>
<keyword evidence="17" id="KW-1185">Reference proteome</keyword>
<evidence type="ECO:0000256" key="10">
    <source>
        <dbReference type="ARBA" id="ARBA00025198"/>
    </source>
</evidence>
<evidence type="ECO:0000256" key="8">
    <source>
        <dbReference type="ARBA" id="ARBA00023136"/>
    </source>
</evidence>
<keyword evidence="13" id="KW-1003">Cell membrane</keyword>
<evidence type="ECO:0000256" key="13">
    <source>
        <dbReference type="HAMAP-Rule" id="MF_01398"/>
    </source>
</evidence>
<evidence type="ECO:0000256" key="1">
    <source>
        <dbReference type="ARBA" id="ARBA00005513"/>
    </source>
</evidence>
<evidence type="ECO:0000313" key="17">
    <source>
        <dbReference type="Proteomes" id="UP001220395"/>
    </source>
</evidence>
<dbReference type="InterPro" id="IPR002146">
    <property type="entry name" value="ATP_synth_b/b'su_bac/chlpt"/>
</dbReference>
<feature type="transmembrane region" description="Helical" evidence="13">
    <location>
        <begin position="15"/>
        <end position="36"/>
    </location>
</feature>
<evidence type="ECO:0000256" key="2">
    <source>
        <dbReference type="ARBA" id="ARBA00022448"/>
    </source>
</evidence>
<dbReference type="EMBL" id="CP117411">
    <property type="protein sequence ID" value="WCT75447.1"/>
    <property type="molecule type" value="Genomic_DNA"/>
</dbReference>
<organism evidence="16 17">
    <name type="scientific">Sphingomonas naphthae</name>
    <dbReference type="NCBI Taxonomy" id="1813468"/>
    <lineage>
        <taxon>Bacteria</taxon>
        <taxon>Pseudomonadati</taxon>
        <taxon>Pseudomonadota</taxon>
        <taxon>Alphaproteobacteria</taxon>
        <taxon>Sphingomonadales</taxon>
        <taxon>Sphingomonadaceae</taxon>
        <taxon>Sphingomonas</taxon>
    </lineage>
</organism>
<dbReference type="PANTHER" id="PTHR33445">
    <property type="entry name" value="ATP SYNTHASE SUBUNIT B', CHLOROPLASTIC"/>
    <property type="match status" value="1"/>
</dbReference>
<dbReference type="InterPro" id="IPR050059">
    <property type="entry name" value="ATP_synthase_B_chain"/>
</dbReference>
<evidence type="ECO:0000313" key="16">
    <source>
        <dbReference type="EMBL" id="WCT75447.1"/>
    </source>
</evidence>
<evidence type="ECO:0000256" key="4">
    <source>
        <dbReference type="ARBA" id="ARBA00022692"/>
    </source>
</evidence>
<reference evidence="16 17" key="1">
    <citation type="submission" date="2023-02" db="EMBL/GenBank/DDBJ databases">
        <title>Genome sequence of Sphingomonas naphthae.</title>
        <authorList>
            <person name="Kim S."/>
            <person name="Heo J."/>
            <person name="Kwon S.-W."/>
        </authorList>
    </citation>
    <scope>NUCLEOTIDE SEQUENCE [LARGE SCALE GENOMIC DNA]</scope>
    <source>
        <strain evidence="16 17">KACC 18716</strain>
    </source>
</reference>
<gene>
    <name evidence="13" type="primary">atpF</name>
    <name evidence="16" type="ORF">PQ455_10725</name>
</gene>
<keyword evidence="4 13" id="KW-0812">Transmembrane</keyword>
<keyword evidence="8 13" id="KW-0472">Membrane</keyword>